<feature type="compositionally biased region" description="Pro residues" evidence="1">
    <location>
        <begin position="36"/>
        <end position="51"/>
    </location>
</feature>
<sequence>MLENEKQEIETKKSSGNQSIPAAPPFRFSGLETRQPPHPIPTTPPPPPPYPLASNHYEAPHRETATQSQAIQGLPQTASDCLGLSRIASDCFGLPWIASDCLELPRIASNCLGLPQIASDCLELPRIASGCLGLSRIASGCLGLPRKSRQSEATQGNPRHWCKF</sequence>
<feature type="compositionally biased region" description="Basic and acidic residues" evidence="1">
    <location>
        <begin position="1"/>
        <end position="13"/>
    </location>
</feature>
<evidence type="ECO:0000256" key="1">
    <source>
        <dbReference type="SAM" id="MobiDB-lite"/>
    </source>
</evidence>
<dbReference type="AlphaFoldDB" id="A0AAN9U3H5"/>
<comment type="caution">
    <text evidence="2">The sequence shown here is derived from an EMBL/GenBank/DDBJ whole genome shotgun (WGS) entry which is preliminary data.</text>
</comment>
<evidence type="ECO:0000313" key="3">
    <source>
        <dbReference type="Proteomes" id="UP001367676"/>
    </source>
</evidence>
<dbReference type="Proteomes" id="UP001367676">
    <property type="component" value="Unassembled WGS sequence"/>
</dbReference>
<keyword evidence="3" id="KW-1185">Reference proteome</keyword>
<protein>
    <submittedName>
        <fullName evidence="2">Uncharacterized protein</fullName>
    </submittedName>
</protein>
<evidence type="ECO:0000313" key="2">
    <source>
        <dbReference type="EMBL" id="KAK7604223.1"/>
    </source>
</evidence>
<accession>A0AAN9U3H5</accession>
<feature type="region of interest" description="Disordered" evidence="1">
    <location>
        <begin position="1"/>
        <end position="72"/>
    </location>
</feature>
<gene>
    <name evidence="2" type="ORF">V9T40_004496</name>
</gene>
<reference evidence="2 3" key="1">
    <citation type="submission" date="2024-03" db="EMBL/GenBank/DDBJ databases">
        <title>Adaptation during the transition from Ophiocordyceps entomopathogen to insect associate is accompanied by gene loss and intensified selection.</title>
        <authorList>
            <person name="Ward C.M."/>
            <person name="Onetto C.A."/>
            <person name="Borneman A.R."/>
        </authorList>
    </citation>
    <scope>NUCLEOTIDE SEQUENCE [LARGE SCALE GENOMIC DNA]</scope>
    <source>
        <strain evidence="2">AWRI1</strain>
        <tissue evidence="2">Single Adult Female</tissue>
    </source>
</reference>
<proteinExistence type="predicted"/>
<name>A0AAN9U3H5_9HEMI</name>
<dbReference type="EMBL" id="JBBCAQ010000004">
    <property type="protein sequence ID" value="KAK7604223.1"/>
    <property type="molecule type" value="Genomic_DNA"/>
</dbReference>
<organism evidence="2 3">
    <name type="scientific">Parthenolecanium corni</name>
    <dbReference type="NCBI Taxonomy" id="536013"/>
    <lineage>
        <taxon>Eukaryota</taxon>
        <taxon>Metazoa</taxon>
        <taxon>Ecdysozoa</taxon>
        <taxon>Arthropoda</taxon>
        <taxon>Hexapoda</taxon>
        <taxon>Insecta</taxon>
        <taxon>Pterygota</taxon>
        <taxon>Neoptera</taxon>
        <taxon>Paraneoptera</taxon>
        <taxon>Hemiptera</taxon>
        <taxon>Sternorrhyncha</taxon>
        <taxon>Coccoidea</taxon>
        <taxon>Coccidae</taxon>
        <taxon>Parthenolecanium</taxon>
    </lineage>
</organism>